<dbReference type="EMBL" id="CP011546">
    <property type="protein sequence ID" value="AKK10560.1"/>
    <property type="molecule type" value="Genomic_DNA"/>
</dbReference>
<protein>
    <submittedName>
        <fullName evidence="1">Uncharacterized protein</fullName>
    </submittedName>
</protein>
<reference evidence="2" key="2">
    <citation type="submission" date="2015-05" db="EMBL/GenBank/DDBJ databases">
        <title>Complete genome sequence of Corynebacterium uterequi DSM 45634, isolated from the uterus of a maiden mare.</title>
        <authorList>
            <person name="Ruckert C."/>
            <person name="Albersmeier A."/>
            <person name="Winkler A."/>
            <person name="Tauch A."/>
        </authorList>
    </citation>
    <scope>NUCLEOTIDE SEQUENCE [LARGE SCALE GENOMIC DNA]</scope>
    <source>
        <strain evidence="2">DSM 45634</strain>
    </source>
</reference>
<dbReference type="RefSeq" id="WP_047259129.1">
    <property type="nucleotide sequence ID" value="NZ_CP011546.1"/>
</dbReference>
<dbReference type="KEGG" id="cut:CUTER_02730"/>
<gene>
    <name evidence="1" type="ORF">CUTER_02730</name>
</gene>
<evidence type="ECO:0000313" key="2">
    <source>
        <dbReference type="Proteomes" id="UP000035548"/>
    </source>
</evidence>
<dbReference type="Proteomes" id="UP000035548">
    <property type="component" value="Chromosome"/>
</dbReference>
<reference evidence="1 2" key="1">
    <citation type="journal article" date="2015" name="Genome Announc.">
        <title>Virulence Factor Genes Detected in the Complete Genome Sequence of Corynebacterium uterequi DSM 45634, Isolated from the Uterus of a Maiden Mare.</title>
        <authorList>
            <person name="Ruckert C."/>
            <person name="Kriete M."/>
            <person name="Jaenicke S."/>
            <person name="Winkler A."/>
            <person name="Tauch A."/>
        </authorList>
    </citation>
    <scope>NUCLEOTIDE SEQUENCE [LARGE SCALE GENOMIC DNA]</scope>
    <source>
        <strain evidence="1 2">DSM 45634</strain>
    </source>
</reference>
<accession>A0A0G3HCW2</accession>
<proteinExistence type="predicted"/>
<dbReference type="PATRIC" id="fig|1072256.5.peg.540"/>
<keyword evidence="2" id="KW-1185">Reference proteome</keyword>
<name>A0A0G3HCW2_9CORY</name>
<sequence length="270" mass="31883">MPQLDLKLLEFSDQELTEHDAMWTRMDELVVEPYFKLTGQSYDREATRKGLNRLKEAHDRYRTENLLPFMEREYNPEGYFDPADPDVIETMRRVALRMLFQFRHHQFAVSMLLPALEAQNNQPSAVKELLAYFGPTIPLAAWVPKETFFGDMDEKQIAKEEMSNTYDLWIMMTTVIDAHKELGLPMDTVYPTQMELNHEVDNRVAARKIQLYTLWSKQGNYPMSAEKMGQLWRTEQQRIINEVTHEYLTEPIVAKYLAEEEHEKRAMDLL</sequence>
<evidence type="ECO:0000313" key="1">
    <source>
        <dbReference type="EMBL" id="AKK10560.1"/>
    </source>
</evidence>
<organism evidence="1 2">
    <name type="scientific">Corynebacterium uterequi</name>
    <dbReference type="NCBI Taxonomy" id="1072256"/>
    <lineage>
        <taxon>Bacteria</taxon>
        <taxon>Bacillati</taxon>
        <taxon>Actinomycetota</taxon>
        <taxon>Actinomycetes</taxon>
        <taxon>Mycobacteriales</taxon>
        <taxon>Corynebacteriaceae</taxon>
        <taxon>Corynebacterium</taxon>
    </lineage>
</organism>
<dbReference type="AlphaFoldDB" id="A0A0G3HCW2"/>